<evidence type="ECO:0000256" key="6">
    <source>
        <dbReference type="RuleBase" id="RU003983"/>
    </source>
</evidence>
<accession>A0ABD4T0U6</accession>
<evidence type="ECO:0000256" key="5">
    <source>
        <dbReference type="ARBA" id="ARBA00023049"/>
    </source>
</evidence>
<keyword evidence="3 6" id="KW-0378">Hydrolase</keyword>
<dbReference type="GO" id="GO:0008237">
    <property type="term" value="F:metallopeptidase activity"/>
    <property type="evidence" value="ECO:0007669"/>
    <property type="project" value="UniProtKB-KW"/>
</dbReference>
<dbReference type="Proteomes" id="UP000031561">
    <property type="component" value="Unassembled WGS sequence"/>
</dbReference>
<organism evidence="9 10">
    <name type="scientific">Lyngbya confervoides BDU141951</name>
    <dbReference type="NCBI Taxonomy" id="1574623"/>
    <lineage>
        <taxon>Bacteria</taxon>
        <taxon>Bacillati</taxon>
        <taxon>Cyanobacteriota</taxon>
        <taxon>Cyanophyceae</taxon>
        <taxon>Oscillatoriophycideae</taxon>
        <taxon>Oscillatoriales</taxon>
        <taxon>Microcoleaceae</taxon>
        <taxon>Lyngbya</taxon>
    </lineage>
</organism>
<dbReference type="GO" id="GO:0046872">
    <property type="term" value="F:metal ion binding"/>
    <property type="evidence" value="ECO:0007669"/>
    <property type="project" value="UniProtKB-KW"/>
</dbReference>
<keyword evidence="7" id="KW-0472">Membrane</keyword>
<protein>
    <submittedName>
        <fullName evidence="9">M48 family metalloprotease</fullName>
        <ecNumber evidence="9">3.4.24.-</ecNumber>
    </submittedName>
</protein>
<feature type="transmembrane region" description="Helical" evidence="7">
    <location>
        <begin position="80"/>
        <end position="102"/>
    </location>
</feature>
<evidence type="ECO:0000259" key="8">
    <source>
        <dbReference type="Pfam" id="PF01435"/>
    </source>
</evidence>
<evidence type="ECO:0000313" key="9">
    <source>
        <dbReference type="EMBL" id="MCM1982248.1"/>
    </source>
</evidence>
<evidence type="ECO:0000256" key="7">
    <source>
        <dbReference type="SAM" id="Phobius"/>
    </source>
</evidence>
<evidence type="ECO:0000256" key="4">
    <source>
        <dbReference type="ARBA" id="ARBA00022833"/>
    </source>
</evidence>
<dbReference type="RefSeq" id="WP_166280814.1">
    <property type="nucleotide sequence ID" value="NZ_JTHE03000035.1"/>
</dbReference>
<keyword evidence="2" id="KW-0479">Metal-binding</keyword>
<feature type="transmembrane region" description="Helical" evidence="7">
    <location>
        <begin position="43"/>
        <end position="68"/>
    </location>
</feature>
<comment type="similarity">
    <text evidence="6">Belongs to the peptidase M48 family.</text>
</comment>
<dbReference type="EC" id="3.4.24.-" evidence="9"/>
<dbReference type="Pfam" id="PF01435">
    <property type="entry name" value="Peptidase_M48"/>
    <property type="match status" value="1"/>
</dbReference>
<reference evidence="9 10" key="1">
    <citation type="journal article" date="2015" name="Genome Announc.">
        <title>Draft Genome Sequence of Filamentous Marine Cyanobacterium Lyngbya confervoides Strain BDU141951.</title>
        <authorList>
            <person name="Chandrababunaidu M.M."/>
            <person name="Sen D."/>
            <person name="Tripathy S."/>
        </authorList>
    </citation>
    <scope>NUCLEOTIDE SEQUENCE [LARGE SCALE GENOMIC DNA]</scope>
    <source>
        <strain evidence="9 10">BDU141951</strain>
    </source>
</reference>
<proteinExistence type="inferred from homology"/>
<evidence type="ECO:0000256" key="1">
    <source>
        <dbReference type="ARBA" id="ARBA00022670"/>
    </source>
</evidence>
<dbReference type="PANTHER" id="PTHR34978">
    <property type="entry name" value="POSSIBLE SENSOR-TRANSDUCER PROTEIN BLAR"/>
    <property type="match status" value="1"/>
</dbReference>
<keyword evidence="4 6" id="KW-0862">Zinc</keyword>
<keyword evidence="7" id="KW-0812">Transmembrane</keyword>
<comment type="cofactor">
    <cofactor evidence="6">
        <name>Zn(2+)</name>
        <dbReference type="ChEBI" id="CHEBI:29105"/>
    </cofactor>
    <text evidence="6">Binds 1 zinc ion per subunit.</text>
</comment>
<comment type="caution">
    <text evidence="9">The sequence shown here is derived from an EMBL/GenBank/DDBJ whole genome shotgun (WGS) entry which is preliminary data.</text>
</comment>
<evidence type="ECO:0000256" key="2">
    <source>
        <dbReference type="ARBA" id="ARBA00022723"/>
    </source>
</evidence>
<gene>
    <name evidence="9" type="ORF">QQ91_0005320</name>
</gene>
<dbReference type="GO" id="GO:0006508">
    <property type="term" value="P:proteolysis"/>
    <property type="evidence" value="ECO:0007669"/>
    <property type="project" value="UniProtKB-KW"/>
</dbReference>
<dbReference type="Gene3D" id="3.30.2010.10">
    <property type="entry name" value="Metalloproteases ('zincins'), catalytic domain"/>
    <property type="match status" value="1"/>
</dbReference>
<dbReference type="InterPro" id="IPR001915">
    <property type="entry name" value="Peptidase_M48"/>
</dbReference>
<dbReference type="AlphaFoldDB" id="A0ABD4T0U6"/>
<dbReference type="InterPro" id="IPR052173">
    <property type="entry name" value="Beta-lactam_resp_regulator"/>
</dbReference>
<keyword evidence="7" id="KW-1133">Transmembrane helix</keyword>
<dbReference type="EMBL" id="JTHE03000035">
    <property type="protein sequence ID" value="MCM1982248.1"/>
    <property type="molecule type" value="Genomic_DNA"/>
</dbReference>
<feature type="transmembrane region" description="Helical" evidence="7">
    <location>
        <begin position="273"/>
        <end position="291"/>
    </location>
</feature>
<feature type="domain" description="Peptidase M48" evidence="8">
    <location>
        <begin position="142"/>
        <end position="181"/>
    </location>
</feature>
<evidence type="ECO:0000313" key="10">
    <source>
        <dbReference type="Proteomes" id="UP000031561"/>
    </source>
</evidence>
<keyword evidence="10" id="KW-1185">Reference proteome</keyword>
<sequence>MIHSAFLLSMVGVAWGLRHCRLSRLLGSGGKDQRKSLTISQRWLYALLALTVPPLTLLMSVVSILIMGPWEQGIPAWEGWLTYGLCWLILLYGGALGIDLLWYNHLILRQIRTWPQRTVQGQSCRILETPRRFSGLFGLWHSELVLSQGLLDQLQPAQVAAVLAHEKAHLFYSDIGWFALIHWLSRMFGFLPFTETLWKELLLLRELRADHWAAQRTDPFVLAESLVQVARYPLLYRSDLCATLGSEVPPSRLQERVQALLNPHVAQVKASRVWLILGSIFACGPLLLIPFHR</sequence>
<name>A0ABD4T0U6_9CYAN</name>
<dbReference type="PANTHER" id="PTHR34978:SF3">
    <property type="entry name" value="SLR0241 PROTEIN"/>
    <property type="match status" value="1"/>
</dbReference>
<keyword evidence="5 6" id="KW-0482">Metalloprotease</keyword>
<evidence type="ECO:0000256" key="3">
    <source>
        <dbReference type="ARBA" id="ARBA00022801"/>
    </source>
</evidence>
<keyword evidence="1 6" id="KW-0645">Protease</keyword>
<dbReference type="CDD" id="cd07326">
    <property type="entry name" value="M56_BlaR1_MecR1_like"/>
    <property type="match status" value="1"/>
</dbReference>